<gene>
    <name evidence="1" type="ORF">QCA50_012316</name>
</gene>
<keyword evidence="2" id="KW-1185">Reference proteome</keyword>
<comment type="caution">
    <text evidence="1">The sequence shown here is derived from an EMBL/GenBank/DDBJ whole genome shotgun (WGS) entry which is preliminary data.</text>
</comment>
<name>A0AAW0G1W2_9APHY</name>
<protein>
    <submittedName>
        <fullName evidence="1">Uncharacterized protein</fullName>
    </submittedName>
</protein>
<dbReference type="EMBL" id="JASBNA010000025">
    <property type="protein sequence ID" value="KAK7684369.1"/>
    <property type="molecule type" value="Genomic_DNA"/>
</dbReference>
<accession>A0AAW0G1W2</accession>
<proteinExistence type="predicted"/>
<organism evidence="1 2">
    <name type="scientific">Cerrena zonata</name>
    <dbReference type="NCBI Taxonomy" id="2478898"/>
    <lineage>
        <taxon>Eukaryota</taxon>
        <taxon>Fungi</taxon>
        <taxon>Dikarya</taxon>
        <taxon>Basidiomycota</taxon>
        <taxon>Agaricomycotina</taxon>
        <taxon>Agaricomycetes</taxon>
        <taxon>Polyporales</taxon>
        <taxon>Cerrenaceae</taxon>
        <taxon>Cerrena</taxon>
    </lineage>
</organism>
<evidence type="ECO:0000313" key="1">
    <source>
        <dbReference type="EMBL" id="KAK7684369.1"/>
    </source>
</evidence>
<dbReference type="Proteomes" id="UP001385951">
    <property type="component" value="Unassembled WGS sequence"/>
</dbReference>
<dbReference type="AlphaFoldDB" id="A0AAW0G1W2"/>
<reference evidence="1 2" key="1">
    <citation type="submission" date="2022-09" db="EMBL/GenBank/DDBJ databases">
        <authorList>
            <person name="Palmer J.M."/>
        </authorList>
    </citation>
    <scope>NUCLEOTIDE SEQUENCE [LARGE SCALE GENOMIC DNA]</scope>
    <source>
        <strain evidence="1 2">DSM 7382</strain>
    </source>
</reference>
<sequence>MESVPSKYSSKRSHIFQWFDENMTIQSAIGVRDVDEAGGVAVFGNACGGLSVYDFSDFHFLRP</sequence>
<evidence type="ECO:0000313" key="2">
    <source>
        <dbReference type="Proteomes" id="UP001385951"/>
    </source>
</evidence>